<accession>A0ABS6JVK4</accession>
<protein>
    <submittedName>
        <fullName evidence="1">Uncharacterized protein</fullName>
    </submittedName>
</protein>
<evidence type="ECO:0000313" key="1">
    <source>
        <dbReference type="EMBL" id="MBU9722608.1"/>
    </source>
</evidence>
<sequence>MEIITFIILLKQVERMKNITARESENMIEITIPMDMRFSVVPILKRTSINVIARKK</sequence>
<name>A0ABS6JVK4_9BACI</name>
<keyword evidence="2" id="KW-1185">Reference proteome</keyword>
<organism evidence="1 2">
    <name type="scientific">Evansella alkalicola</name>
    <dbReference type="NCBI Taxonomy" id="745819"/>
    <lineage>
        <taxon>Bacteria</taxon>
        <taxon>Bacillati</taxon>
        <taxon>Bacillota</taxon>
        <taxon>Bacilli</taxon>
        <taxon>Bacillales</taxon>
        <taxon>Bacillaceae</taxon>
        <taxon>Evansella</taxon>
    </lineage>
</organism>
<proteinExistence type="predicted"/>
<dbReference type="Proteomes" id="UP000790580">
    <property type="component" value="Unassembled WGS sequence"/>
</dbReference>
<gene>
    <name evidence="1" type="ORF">KS407_14320</name>
</gene>
<dbReference type="RefSeq" id="WP_176371306.1">
    <property type="nucleotide sequence ID" value="NZ_JAHQCR010000054.1"/>
</dbReference>
<dbReference type="EMBL" id="JAHQCR010000054">
    <property type="protein sequence ID" value="MBU9722608.1"/>
    <property type="molecule type" value="Genomic_DNA"/>
</dbReference>
<reference evidence="1 2" key="1">
    <citation type="submission" date="2021-06" db="EMBL/GenBank/DDBJ databases">
        <title>Bacillus sp. RD4P76, an endophyte from a halophyte.</title>
        <authorList>
            <person name="Sun J.-Q."/>
        </authorList>
    </citation>
    <scope>NUCLEOTIDE SEQUENCE [LARGE SCALE GENOMIC DNA]</scope>
    <source>
        <strain evidence="1 2">JCM 17098</strain>
    </source>
</reference>
<evidence type="ECO:0000313" key="2">
    <source>
        <dbReference type="Proteomes" id="UP000790580"/>
    </source>
</evidence>
<comment type="caution">
    <text evidence="1">The sequence shown here is derived from an EMBL/GenBank/DDBJ whole genome shotgun (WGS) entry which is preliminary data.</text>
</comment>